<evidence type="ECO:0000256" key="3">
    <source>
        <dbReference type="ARBA" id="ARBA00021353"/>
    </source>
</evidence>
<gene>
    <name evidence="7" type="primary">DLT1</name>
    <name evidence="10" type="ORF">BN980_GECA08s04784g</name>
</gene>
<feature type="chain" id="PRO_5005325707" description="Defect at low temperature protein 1" evidence="9">
    <location>
        <begin position="22"/>
        <end position="442"/>
    </location>
</feature>
<feature type="region of interest" description="Disordered" evidence="8">
    <location>
        <begin position="299"/>
        <end position="319"/>
    </location>
</feature>
<evidence type="ECO:0000256" key="2">
    <source>
        <dbReference type="ARBA" id="ARBA00005550"/>
    </source>
</evidence>
<keyword evidence="6 7" id="KW-0472">Membrane</keyword>
<accession>A0A0J9XC68</accession>
<name>A0A0J9XC68_GEOCN</name>
<evidence type="ECO:0000256" key="1">
    <source>
        <dbReference type="ARBA" id="ARBA00002489"/>
    </source>
</evidence>
<comment type="caution">
    <text evidence="7">Lacks conserved residue(s) required for the propagation of feature annotation.</text>
</comment>
<evidence type="ECO:0000313" key="10">
    <source>
        <dbReference type="EMBL" id="CDO54800.1"/>
    </source>
</evidence>
<evidence type="ECO:0000313" key="11">
    <source>
        <dbReference type="Proteomes" id="UP000242525"/>
    </source>
</evidence>
<dbReference type="AlphaFoldDB" id="A0A0J9XC68"/>
<comment type="caution">
    <text evidence="10">The sequence shown here is derived from an EMBL/GenBank/DDBJ whole genome shotgun (WGS) entry which is preliminary data.</text>
</comment>
<feature type="transmembrane region" description="Helical" evidence="7">
    <location>
        <begin position="37"/>
        <end position="59"/>
    </location>
</feature>
<feature type="signal peptide" evidence="9">
    <location>
        <begin position="1"/>
        <end position="21"/>
    </location>
</feature>
<keyword evidence="4 7" id="KW-0812">Transmembrane</keyword>
<protein>
    <recommendedName>
        <fullName evidence="3 7">Defect at low temperature protein 1</fullName>
    </recommendedName>
</protein>
<sequence>MILYYVSLVFLLLCMIAFVIATPIDTIIQSKNTGQFWNTIIILGAYALTFINAMVIYVLRIVATRRALSAIPHGYYVVQTGSIPWQCVKMIETELERCKGLAEQAKPAEGMISHPGMMRPALSKGGRLMDTPYEDVIGVSSSMIETKAAALHPSFYRPQGMPLREYISFLQSYGMVPTPSIASEFVQLYEKARFSGELMSELEFDMYMESCRKLLVSLRLPTHNSIFNPNDGSNLNLVAPGNDTNSVLSNSFTSESLPISRTSTRGGFNRIQWNPAYLVPGNERDAFLETLSQISQLNTQSSSNNLNPQYQSDLGTDRPSFSRANSALVHYPEEISRVDSNSSVLYHRRPSATAMPYVTTTTSGGVEHTTPPSFYNYPGSVTNHTYNGNADSNGSAGGNRGSVGNNSISRFSSRGSFFSKLRRARSSLSSIESEQGSVIIRR</sequence>
<comment type="subcellular location">
    <subcellularLocation>
        <location evidence="7">Membrane</location>
        <topology evidence="7">Multi-pass membrane protein</topology>
    </subcellularLocation>
</comment>
<dbReference type="PANTHER" id="PTHR40021:SF1">
    <property type="entry name" value="DEFECT AT LOW TEMPERATURE PROTEIN 1"/>
    <property type="match status" value="1"/>
</dbReference>
<evidence type="ECO:0000256" key="9">
    <source>
        <dbReference type="SAM" id="SignalP"/>
    </source>
</evidence>
<dbReference type="GO" id="GO:0016020">
    <property type="term" value="C:membrane"/>
    <property type="evidence" value="ECO:0007669"/>
    <property type="project" value="UniProtKB-SubCell"/>
</dbReference>
<evidence type="ECO:0000256" key="7">
    <source>
        <dbReference type="RuleBase" id="RU367100"/>
    </source>
</evidence>
<evidence type="ECO:0000256" key="5">
    <source>
        <dbReference type="ARBA" id="ARBA00022989"/>
    </source>
</evidence>
<dbReference type="InterPro" id="IPR038869">
    <property type="entry name" value="DLT1"/>
</dbReference>
<evidence type="ECO:0000256" key="4">
    <source>
        <dbReference type="ARBA" id="ARBA00022692"/>
    </source>
</evidence>
<evidence type="ECO:0000256" key="8">
    <source>
        <dbReference type="SAM" id="MobiDB-lite"/>
    </source>
</evidence>
<comment type="similarity">
    <text evidence="2 7">Belongs to the DLT1 family.</text>
</comment>
<reference evidence="10" key="1">
    <citation type="submission" date="2014-03" db="EMBL/GenBank/DDBJ databases">
        <authorList>
            <person name="Casaregola S."/>
        </authorList>
    </citation>
    <scope>NUCLEOTIDE SEQUENCE [LARGE SCALE GENOMIC DNA]</scope>
    <source>
        <strain evidence="10">CLIB 918</strain>
    </source>
</reference>
<dbReference type="PANTHER" id="PTHR40021">
    <property type="entry name" value="DEFECT AT LOW TEMPERATURE PROTEIN 1"/>
    <property type="match status" value="1"/>
</dbReference>
<keyword evidence="11" id="KW-1185">Reference proteome</keyword>
<keyword evidence="9" id="KW-0732">Signal</keyword>
<organism evidence="10 11">
    <name type="scientific">Geotrichum candidum</name>
    <name type="common">Oospora lactis</name>
    <name type="synonym">Dipodascus geotrichum</name>
    <dbReference type="NCBI Taxonomy" id="1173061"/>
    <lineage>
        <taxon>Eukaryota</taxon>
        <taxon>Fungi</taxon>
        <taxon>Dikarya</taxon>
        <taxon>Ascomycota</taxon>
        <taxon>Saccharomycotina</taxon>
        <taxon>Dipodascomycetes</taxon>
        <taxon>Dipodascales</taxon>
        <taxon>Dipodascaceae</taxon>
        <taxon>Geotrichum</taxon>
    </lineage>
</organism>
<dbReference type="EMBL" id="CCBN010000008">
    <property type="protein sequence ID" value="CDO54800.1"/>
    <property type="molecule type" value="Genomic_DNA"/>
</dbReference>
<comment type="function">
    <text evidence="1 7">Required for growth under high-pressure and low-temperature conditions.</text>
</comment>
<keyword evidence="5 7" id="KW-1133">Transmembrane helix</keyword>
<dbReference type="STRING" id="1173061.A0A0J9XC68"/>
<dbReference type="OrthoDB" id="4096362at2759"/>
<proteinExistence type="inferred from homology"/>
<evidence type="ECO:0000256" key="6">
    <source>
        <dbReference type="ARBA" id="ARBA00023136"/>
    </source>
</evidence>
<dbReference type="Proteomes" id="UP000242525">
    <property type="component" value="Unassembled WGS sequence"/>
</dbReference>